<protein>
    <submittedName>
        <fullName evidence="1">Cytoplasmic protein</fullName>
    </submittedName>
</protein>
<comment type="caution">
    <text evidence="1">The sequence shown here is derived from an EMBL/GenBank/DDBJ whole genome shotgun (WGS) entry which is preliminary data.</text>
</comment>
<accession>A0A2P7B237</accession>
<keyword evidence="2" id="KW-1185">Reference proteome</keyword>
<organism evidence="1 2">
    <name type="scientific">Phyllobacterium endophyticum</name>
    <dbReference type="NCBI Taxonomy" id="1149773"/>
    <lineage>
        <taxon>Bacteria</taxon>
        <taxon>Pseudomonadati</taxon>
        <taxon>Pseudomonadota</taxon>
        <taxon>Alphaproteobacteria</taxon>
        <taxon>Hyphomicrobiales</taxon>
        <taxon>Phyllobacteriaceae</taxon>
        <taxon>Phyllobacterium</taxon>
    </lineage>
</organism>
<reference evidence="2" key="1">
    <citation type="submission" date="2017-11" db="EMBL/GenBank/DDBJ databases">
        <authorList>
            <person name="Kuznetsova I."/>
            <person name="Sazanova A."/>
            <person name="Chirak E."/>
            <person name="Safronova V."/>
            <person name="Willems A."/>
        </authorList>
    </citation>
    <scope>NUCLEOTIDE SEQUENCE [LARGE SCALE GENOMIC DNA]</scope>
    <source>
        <strain evidence="2">PEPV15</strain>
    </source>
</reference>
<dbReference type="EMBL" id="PGGN01000001">
    <property type="protein sequence ID" value="PSH60501.1"/>
    <property type="molecule type" value="Genomic_DNA"/>
</dbReference>
<evidence type="ECO:0000313" key="2">
    <source>
        <dbReference type="Proteomes" id="UP000241158"/>
    </source>
</evidence>
<sequence>MDVSDWYEQRGAFLVEREKRASEARQRLVLQILCNTDLDQLIGSDDKSKCHMCRRLRRLVERERLKGVSGHWSYDLNRHIGLKQALDTLKSSMRQNIPADAATSRGA</sequence>
<evidence type="ECO:0000313" key="1">
    <source>
        <dbReference type="EMBL" id="PSH60501.1"/>
    </source>
</evidence>
<dbReference type="OrthoDB" id="8451274at2"/>
<dbReference type="RefSeq" id="WP_106715818.1">
    <property type="nucleotide sequence ID" value="NZ_JACHXT010000004.1"/>
</dbReference>
<name>A0A2P7B237_9HYPH</name>
<dbReference type="AlphaFoldDB" id="A0A2P7B237"/>
<dbReference type="Proteomes" id="UP000241158">
    <property type="component" value="Unassembled WGS sequence"/>
</dbReference>
<proteinExistence type="predicted"/>
<gene>
    <name evidence="1" type="ORF">CU100_07465</name>
</gene>